<dbReference type="AlphaFoldDB" id="A0A6P0UXY5"/>
<keyword evidence="6 7" id="KW-0057">Aromatic amino acid biosynthesis</keyword>
<feature type="binding site" evidence="7">
    <location>
        <position position="55"/>
    </location>
    <ligand>
        <name>substrate</name>
    </ligand>
</feature>
<evidence type="ECO:0000313" key="9">
    <source>
        <dbReference type="Proteomes" id="UP000468581"/>
    </source>
</evidence>
<evidence type="ECO:0000256" key="2">
    <source>
        <dbReference type="ARBA" id="ARBA00022679"/>
    </source>
</evidence>
<comment type="subunit">
    <text evidence="7">Monomer.</text>
</comment>
<feature type="binding site" evidence="7">
    <location>
        <position position="118"/>
    </location>
    <ligand>
        <name>ATP</name>
        <dbReference type="ChEBI" id="CHEBI:30616"/>
    </ligand>
</feature>
<comment type="similarity">
    <text evidence="7">Belongs to the shikimate kinase family.</text>
</comment>
<keyword evidence="7" id="KW-0479">Metal-binding</keyword>
<keyword evidence="4 7" id="KW-0418">Kinase</keyword>
<sequence>MIVLIGYMGSGKSAVGEIVSKENGKVFVDLDQYIEQQEKMSIPEIFENKGEIYFRKKEYFYLKEVLETQKDIVLSVGGGTPCYGENMKLITEATPHVFYLKATIETLLERLLKEKDHRPMISHLEDSELAEFIRKHLFERNFYYLQSRHKINVDDLSAAEVAEKLRELL</sequence>
<comment type="function">
    <text evidence="7">Catalyzes the specific phosphorylation of the 3-hydroxyl group of shikimic acid using ATP as a cosubstrate.</text>
</comment>
<gene>
    <name evidence="7" type="primary">aroK</name>
    <name evidence="8" type="ORF">GWK08_19025</name>
</gene>
<feature type="binding site" evidence="7">
    <location>
        <position position="140"/>
    </location>
    <ligand>
        <name>substrate</name>
    </ligand>
</feature>
<dbReference type="Pfam" id="PF01202">
    <property type="entry name" value="SKI"/>
    <property type="match status" value="1"/>
</dbReference>
<dbReference type="GO" id="GO:0009073">
    <property type="term" value="P:aromatic amino acid family biosynthetic process"/>
    <property type="evidence" value="ECO:0007669"/>
    <property type="project" value="UniProtKB-KW"/>
</dbReference>
<comment type="caution">
    <text evidence="7">Lacks conserved residue(s) required for the propagation of feature annotation.</text>
</comment>
<evidence type="ECO:0000256" key="4">
    <source>
        <dbReference type="ARBA" id="ARBA00022777"/>
    </source>
</evidence>
<dbReference type="PANTHER" id="PTHR21087:SF16">
    <property type="entry name" value="SHIKIMATE KINASE 1, CHLOROPLASTIC"/>
    <property type="match status" value="1"/>
</dbReference>
<dbReference type="GO" id="GO:0005524">
    <property type="term" value="F:ATP binding"/>
    <property type="evidence" value="ECO:0007669"/>
    <property type="project" value="UniProtKB-UniRule"/>
</dbReference>
<dbReference type="GO" id="GO:0008652">
    <property type="term" value="P:amino acid biosynthetic process"/>
    <property type="evidence" value="ECO:0007669"/>
    <property type="project" value="UniProtKB-KW"/>
</dbReference>
<dbReference type="HAMAP" id="MF_00109">
    <property type="entry name" value="Shikimate_kinase"/>
    <property type="match status" value="1"/>
</dbReference>
<dbReference type="EC" id="2.7.1.71" evidence="7"/>
<feature type="binding site" evidence="7">
    <location>
        <begin position="9"/>
        <end position="14"/>
    </location>
    <ligand>
        <name>ATP</name>
        <dbReference type="ChEBI" id="CHEBI:30616"/>
    </ligand>
</feature>
<evidence type="ECO:0000256" key="5">
    <source>
        <dbReference type="ARBA" id="ARBA00022840"/>
    </source>
</evidence>
<comment type="pathway">
    <text evidence="7">Metabolic intermediate biosynthesis; chorismate biosynthesis; chorismate from D-erythrose 4-phosphate and phosphoenolpyruvate: step 5/7.</text>
</comment>
<comment type="catalytic activity">
    <reaction evidence="7">
        <text>shikimate + ATP = 3-phosphoshikimate + ADP + H(+)</text>
        <dbReference type="Rhea" id="RHEA:13121"/>
        <dbReference type="ChEBI" id="CHEBI:15378"/>
        <dbReference type="ChEBI" id="CHEBI:30616"/>
        <dbReference type="ChEBI" id="CHEBI:36208"/>
        <dbReference type="ChEBI" id="CHEBI:145989"/>
        <dbReference type="ChEBI" id="CHEBI:456216"/>
        <dbReference type="EC" id="2.7.1.71"/>
    </reaction>
</comment>
<feature type="binding site" evidence="7">
    <location>
        <position position="78"/>
    </location>
    <ligand>
        <name>substrate</name>
    </ligand>
</feature>
<dbReference type="PRINTS" id="PR01100">
    <property type="entry name" value="SHIKIMTKNASE"/>
</dbReference>
<organism evidence="8 9">
    <name type="scientific">Leptobacterium flavescens</name>
    <dbReference type="NCBI Taxonomy" id="472055"/>
    <lineage>
        <taxon>Bacteria</taxon>
        <taxon>Pseudomonadati</taxon>
        <taxon>Bacteroidota</taxon>
        <taxon>Flavobacteriia</taxon>
        <taxon>Flavobacteriales</taxon>
        <taxon>Flavobacteriaceae</taxon>
        <taxon>Leptobacterium</taxon>
    </lineage>
</organism>
<protein>
    <recommendedName>
        <fullName evidence="7">Shikimate kinase</fullName>
        <shortName evidence="7">SK</shortName>
        <ecNumber evidence="7">2.7.1.71</ecNumber>
    </recommendedName>
</protein>
<evidence type="ECO:0000256" key="1">
    <source>
        <dbReference type="ARBA" id="ARBA00022605"/>
    </source>
</evidence>
<keyword evidence="1 7" id="KW-0028">Amino-acid biosynthesis</keyword>
<reference evidence="8 9" key="1">
    <citation type="submission" date="2020-01" db="EMBL/GenBank/DDBJ databases">
        <title>Leptobacterium flavescens.</title>
        <authorList>
            <person name="Wang G."/>
        </authorList>
    </citation>
    <scope>NUCLEOTIDE SEQUENCE [LARGE SCALE GENOMIC DNA]</scope>
    <source>
        <strain evidence="8 9">KCTC 22160</strain>
    </source>
</reference>
<keyword evidence="7" id="KW-0460">Magnesium</keyword>
<keyword evidence="2 7" id="KW-0808">Transferase</keyword>
<evidence type="ECO:0000256" key="6">
    <source>
        <dbReference type="ARBA" id="ARBA00023141"/>
    </source>
</evidence>
<comment type="subcellular location">
    <subcellularLocation>
        <location evidence="7">Cytoplasm</location>
    </subcellularLocation>
</comment>
<comment type="cofactor">
    <cofactor evidence="7">
        <name>Mg(2+)</name>
        <dbReference type="ChEBI" id="CHEBI:18420"/>
    </cofactor>
    <text evidence="7">Binds 1 Mg(2+) ion per subunit.</text>
</comment>
<name>A0A6P0UXY5_9FLAO</name>
<dbReference type="GO" id="GO:0000287">
    <property type="term" value="F:magnesium ion binding"/>
    <property type="evidence" value="ECO:0007669"/>
    <property type="project" value="UniProtKB-UniRule"/>
</dbReference>
<accession>A0A6P0UXY5</accession>
<dbReference type="InterPro" id="IPR027417">
    <property type="entry name" value="P-loop_NTPase"/>
</dbReference>
<keyword evidence="3 7" id="KW-0547">Nucleotide-binding</keyword>
<dbReference type="CDD" id="cd00464">
    <property type="entry name" value="SK"/>
    <property type="match status" value="1"/>
</dbReference>
<keyword evidence="9" id="KW-1185">Reference proteome</keyword>
<evidence type="ECO:0000313" key="8">
    <source>
        <dbReference type="EMBL" id="NER15553.1"/>
    </source>
</evidence>
<dbReference type="PANTHER" id="PTHR21087">
    <property type="entry name" value="SHIKIMATE KINASE"/>
    <property type="match status" value="1"/>
</dbReference>
<feature type="binding site" evidence="7">
    <location>
        <position position="31"/>
    </location>
    <ligand>
        <name>substrate</name>
    </ligand>
</feature>
<keyword evidence="5 7" id="KW-0067">ATP-binding</keyword>
<comment type="caution">
    <text evidence="8">The sequence shown here is derived from an EMBL/GenBank/DDBJ whole genome shotgun (WGS) entry which is preliminary data.</text>
</comment>
<dbReference type="InterPro" id="IPR031322">
    <property type="entry name" value="Shikimate/glucono_kinase"/>
</dbReference>
<feature type="binding site" evidence="7">
    <location>
        <position position="13"/>
    </location>
    <ligand>
        <name>Mg(2+)</name>
        <dbReference type="ChEBI" id="CHEBI:18420"/>
    </ligand>
</feature>
<dbReference type="Proteomes" id="UP000468581">
    <property type="component" value="Unassembled WGS sequence"/>
</dbReference>
<dbReference type="GO" id="GO:0004765">
    <property type="term" value="F:shikimate kinase activity"/>
    <property type="evidence" value="ECO:0007669"/>
    <property type="project" value="UniProtKB-UniRule"/>
</dbReference>
<keyword evidence="7" id="KW-0963">Cytoplasm</keyword>
<proteinExistence type="inferred from homology"/>
<dbReference type="GO" id="GO:0009423">
    <property type="term" value="P:chorismate biosynthetic process"/>
    <property type="evidence" value="ECO:0007669"/>
    <property type="project" value="UniProtKB-UniRule"/>
</dbReference>
<dbReference type="EMBL" id="JAABOO010000005">
    <property type="protein sequence ID" value="NER15553.1"/>
    <property type="molecule type" value="Genomic_DNA"/>
</dbReference>
<evidence type="ECO:0000256" key="3">
    <source>
        <dbReference type="ARBA" id="ARBA00022741"/>
    </source>
</evidence>
<dbReference type="UniPathway" id="UPA00053">
    <property type="reaction ID" value="UER00088"/>
</dbReference>
<dbReference type="GO" id="GO:0005829">
    <property type="term" value="C:cytosol"/>
    <property type="evidence" value="ECO:0007669"/>
    <property type="project" value="TreeGrafter"/>
</dbReference>
<dbReference type="Gene3D" id="3.40.50.300">
    <property type="entry name" value="P-loop containing nucleotide triphosphate hydrolases"/>
    <property type="match status" value="1"/>
</dbReference>
<dbReference type="RefSeq" id="WP_163608848.1">
    <property type="nucleotide sequence ID" value="NZ_JAABOO010000005.1"/>
</dbReference>
<dbReference type="InterPro" id="IPR000623">
    <property type="entry name" value="Shikimate_kinase/TSH1"/>
</dbReference>
<evidence type="ECO:0000256" key="7">
    <source>
        <dbReference type="HAMAP-Rule" id="MF_00109"/>
    </source>
</evidence>
<dbReference type="SUPFAM" id="SSF52540">
    <property type="entry name" value="P-loop containing nucleoside triphosphate hydrolases"/>
    <property type="match status" value="1"/>
</dbReference>